<name>A0A8H7Z275_AJECA</name>
<organism evidence="1 2">
    <name type="scientific">Ajellomyces capsulatus</name>
    <name type="common">Darling's disease fungus</name>
    <name type="synonym">Histoplasma capsulatum</name>
    <dbReference type="NCBI Taxonomy" id="5037"/>
    <lineage>
        <taxon>Eukaryota</taxon>
        <taxon>Fungi</taxon>
        <taxon>Dikarya</taxon>
        <taxon>Ascomycota</taxon>
        <taxon>Pezizomycotina</taxon>
        <taxon>Eurotiomycetes</taxon>
        <taxon>Eurotiomycetidae</taxon>
        <taxon>Onygenales</taxon>
        <taxon>Ajellomycetaceae</taxon>
        <taxon>Histoplasma</taxon>
    </lineage>
</organism>
<dbReference type="VEuPathDB" id="FungiDB:I7I52_00057"/>
<reference evidence="1 2" key="1">
    <citation type="submission" date="2021-01" db="EMBL/GenBank/DDBJ databases">
        <title>Chromosome-level genome assembly of a human fungal pathogen reveals clustering of transcriptionally co-regulated genes.</title>
        <authorList>
            <person name="Voorhies M."/>
            <person name="Cohen S."/>
            <person name="Shea T.P."/>
            <person name="Petrus S."/>
            <person name="Munoz J.F."/>
            <person name="Poplawski S."/>
            <person name="Goldman W.E."/>
            <person name="Michael T."/>
            <person name="Cuomo C.A."/>
            <person name="Sil A."/>
            <person name="Beyhan S."/>
        </authorList>
    </citation>
    <scope>NUCLEOTIDE SEQUENCE [LARGE SCALE GENOMIC DNA]</scope>
    <source>
        <strain evidence="1 2">G184AR</strain>
    </source>
</reference>
<comment type="caution">
    <text evidence="1">The sequence shown here is derived from an EMBL/GenBank/DDBJ whole genome shotgun (WGS) entry which is preliminary data.</text>
</comment>
<dbReference type="EMBL" id="JAEVHI010000001">
    <property type="protein sequence ID" value="KAG5302422.1"/>
    <property type="molecule type" value="Genomic_DNA"/>
</dbReference>
<gene>
    <name evidence="1" type="ORF">I7I52_00057</name>
</gene>
<evidence type="ECO:0000313" key="1">
    <source>
        <dbReference type="EMBL" id="KAG5302422.1"/>
    </source>
</evidence>
<dbReference type="Proteomes" id="UP000670092">
    <property type="component" value="Unassembled WGS sequence"/>
</dbReference>
<proteinExistence type="predicted"/>
<dbReference type="OrthoDB" id="10029320at2759"/>
<protein>
    <submittedName>
        <fullName evidence="1">Uncharacterized protein</fullName>
    </submittedName>
</protein>
<accession>A0A8H7Z275</accession>
<evidence type="ECO:0000313" key="2">
    <source>
        <dbReference type="Proteomes" id="UP000670092"/>
    </source>
</evidence>
<sequence>MPVGLSSFWRRTKSIIDLDFLTDDASSLFISAKRMITLFSIYRLTFHTRIHLGTMPISQLRVLSTPSNAKSKPFLKFLTSFFPSSLRNGLLNTARPITLNVRSTLRCAIAKDSCDFANLARLSW</sequence>
<dbReference type="AlphaFoldDB" id="A0A8H7Z275"/>